<protein>
    <submittedName>
        <fullName evidence="4">Outer membrane efflux protein</fullName>
    </submittedName>
</protein>
<feature type="chain" id="PRO_5016954511" evidence="2">
    <location>
        <begin position="22"/>
        <end position="458"/>
    </location>
</feature>
<evidence type="ECO:0000313" key="5">
    <source>
        <dbReference type="Proteomes" id="UP000054854"/>
    </source>
</evidence>
<reference evidence="3 5" key="1">
    <citation type="submission" date="2015-11" db="EMBL/GenBank/DDBJ databases">
        <title>Genomic analysis of 38 Legionella species identifies large and diverse effector repertoires.</title>
        <authorList>
            <person name="Burstein D."/>
            <person name="Amaro F."/>
            <person name="Zusman T."/>
            <person name="Lifshitz Z."/>
            <person name="Cohen O."/>
            <person name="Gilbert J.A."/>
            <person name="Pupko T."/>
            <person name="Shuman H.A."/>
            <person name="Segal G."/>
        </authorList>
    </citation>
    <scope>NUCLEOTIDE SEQUENCE [LARGE SCALE GENOMIC DNA]</scope>
    <source>
        <strain evidence="3 5">CDC#72-OH-14</strain>
    </source>
</reference>
<dbReference type="Proteomes" id="UP000255316">
    <property type="component" value="Unassembled WGS sequence"/>
</dbReference>
<accession>A0A378IGP1</accession>
<keyword evidence="5" id="KW-1185">Reference proteome</keyword>
<evidence type="ECO:0000256" key="2">
    <source>
        <dbReference type="SAM" id="SignalP"/>
    </source>
</evidence>
<dbReference type="STRING" id="28085.Lcin_2774"/>
<dbReference type="PROSITE" id="PS51257">
    <property type="entry name" value="PROKAR_LIPOPROTEIN"/>
    <property type="match status" value="1"/>
</dbReference>
<dbReference type="GO" id="GO:0015562">
    <property type="term" value="F:efflux transmembrane transporter activity"/>
    <property type="evidence" value="ECO:0007669"/>
    <property type="project" value="InterPro"/>
</dbReference>
<proteinExistence type="inferred from homology"/>
<dbReference type="OrthoDB" id="9770517at2"/>
<sequence>MIRTIGLLTLSFILSSCTRHAQNPVLVVPDQWAAKDTHYMNSNENLPCFAWWQQFKDPNLDSFIDRGLIYNNDINVAVAHIEAAQGELRRVQLNWIPDVTGNAGYSSFPYLGFPGVLLTVVPTYTLNIFKQIKEQQKAKYELKATKAIYHGVRLAVISQIVSNYFNYLSQIERLTLLQALEQDLSKLITIAQTMYQGGLYARTEIDLAKTELSLIQAKERVVQQNIVVHENALHYLLDENPDKIFVSRRFKDLNGQKMIIGALPINIIENRPDMEQARQELFAVNAGIGIAFAHLLPTINLAMARGEIAKVENGGQLGQAIHFNQAIVEVPFLRASTYGQLAKAKGLDKASYYRYSDTLRKVLRDVTNDLSAHELYTNRLNDVLKAERELTNAYRLNQTLYQRGIISHLSLIKEKVRLDELAIDVNQHKLEQLITVVNLYQDLAAGYNYIPRCFNNKP</sequence>
<feature type="signal peptide" evidence="2">
    <location>
        <begin position="1"/>
        <end position="21"/>
    </location>
</feature>
<dbReference type="SUPFAM" id="SSF56954">
    <property type="entry name" value="Outer membrane efflux proteins (OEP)"/>
    <property type="match status" value="1"/>
</dbReference>
<evidence type="ECO:0000256" key="1">
    <source>
        <dbReference type="ARBA" id="ARBA00007613"/>
    </source>
</evidence>
<dbReference type="InterPro" id="IPR003423">
    <property type="entry name" value="OMP_efflux"/>
</dbReference>
<keyword evidence="2" id="KW-0732">Signal</keyword>
<comment type="similarity">
    <text evidence="1">Belongs to the outer membrane factor (OMF) (TC 1.B.17) family.</text>
</comment>
<dbReference type="Gene3D" id="2.20.200.10">
    <property type="entry name" value="Outer membrane efflux proteins (OEP)"/>
    <property type="match status" value="1"/>
</dbReference>
<evidence type="ECO:0000313" key="3">
    <source>
        <dbReference type="EMBL" id="KTC82745.1"/>
    </source>
</evidence>
<gene>
    <name evidence="4" type="primary">ttgC_2</name>
    <name evidence="3" type="ORF">Lcin_2774</name>
    <name evidence="4" type="ORF">NCTC12438_00769</name>
</gene>
<evidence type="ECO:0000313" key="6">
    <source>
        <dbReference type="Proteomes" id="UP000255316"/>
    </source>
</evidence>
<dbReference type="AlphaFoldDB" id="A0A378IGP1"/>
<reference evidence="4 6" key="2">
    <citation type="submission" date="2018-06" db="EMBL/GenBank/DDBJ databases">
        <authorList>
            <consortium name="Pathogen Informatics"/>
            <person name="Doyle S."/>
        </authorList>
    </citation>
    <scope>NUCLEOTIDE SEQUENCE [LARGE SCALE GENOMIC DNA]</scope>
    <source>
        <strain evidence="4 6">NCTC12438</strain>
    </source>
</reference>
<dbReference type="PANTHER" id="PTHR30203">
    <property type="entry name" value="OUTER MEMBRANE CATION EFFLUX PROTEIN"/>
    <property type="match status" value="1"/>
</dbReference>
<dbReference type="RefSeq" id="WP_058465905.1">
    <property type="nucleotide sequence ID" value="NZ_CAAAHQ010000035.1"/>
</dbReference>
<dbReference type="Proteomes" id="UP000054854">
    <property type="component" value="Unassembled WGS sequence"/>
</dbReference>
<dbReference type="PANTHER" id="PTHR30203:SF33">
    <property type="entry name" value="BLR4455 PROTEIN"/>
    <property type="match status" value="1"/>
</dbReference>
<dbReference type="Gene3D" id="1.20.1600.10">
    <property type="entry name" value="Outer membrane efflux proteins (OEP)"/>
    <property type="match status" value="1"/>
</dbReference>
<evidence type="ECO:0000313" key="4">
    <source>
        <dbReference type="EMBL" id="STX34176.1"/>
    </source>
</evidence>
<dbReference type="EMBL" id="LNXX01000045">
    <property type="protein sequence ID" value="KTC82745.1"/>
    <property type="molecule type" value="Genomic_DNA"/>
</dbReference>
<organism evidence="4 6">
    <name type="scientific">Legionella cincinnatiensis</name>
    <dbReference type="NCBI Taxonomy" id="28085"/>
    <lineage>
        <taxon>Bacteria</taxon>
        <taxon>Pseudomonadati</taxon>
        <taxon>Pseudomonadota</taxon>
        <taxon>Gammaproteobacteria</taxon>
        <taxon>Legionellales</taxon>
        <taxon>Legionellaceae</taxon>
        <taxon>Legionella</taxon>
    </lineage>
</organism>
<dbReference type="Pfam" id="PF02321">
    <property type="entry name" value="OEP"/>
    <property type="match status" value="2"/>
</dbReference>
<dbReference type="EMBL" id="UGNX01000001">
    <property type="protein sequence ID" value="STX34176.1"/>
    <property type="molecule type" value="Genomic_DNA"/>
</dbReference>
<dbReference type="InterPro" id="IPR010131">
    <property type="entry name" value="MdtP/NodT-like"/>
</dbReference>
<name>A0A378IGP1_9GAMM</name>